<dbReference type="PANTHER" id="PTHR37953:SF1">
    <property type="entry name" value="UPF0127 PROTEIN MJ1496"/>
    <property type="match status" value="1"/>
</dbReference>
<dbReference type="RefSeq" id="WP_277898172.1">
    <property type="nucleotide sequence ID" value="NZ_JAPMUA010000001.1"/>
</dbReference>
<accession>A0ABT6FMB7</accession>
<dbReference type="EMBL" id="JAPMUA010000001">
    <property type="protein sequence ID" value="MDG3584408.1"/>
    <property type="molecule type" value="Genomic_DNA"/>
</dbReference>
<dbReference type="Proteomes" id="UP001153642">
    <property type="component" value="Unassembled WGS sequence"/>
</dbReference>
<evidence type="ECO:0000313" key="1">
    <source>
        <dbReference type="EMBL" id="MDG3584408.1"/>
    </source>
</evidence>
<organism evidence="1 2">
    <name type="scientific">Galbibacter pacificus</name>
    <dbReference type="NCBI Taxonomy" id="2996052"/>
    <lineage>
        <taxon>Bacteria</taxon>
        <taxon>Pseudomonadati</taxon>
        <taxon>Bacteroidota</taxon>
        <taxon>Flavobacteriia</taxon>
        <taxon>Flavobacteriales</taxon>
        <taxon>Flavobacteriaceae</taxon>
        <taxon>Galbibacter</taxon>
    </lineage>
</organism>
<protein>
    <submittedName>
        <fullName evidence="1">DUF192 domain-containing protein</fullName>
    </submittedName>
</protein>
<dbReference type="Gene3D" id="2.60.120.1140">
    <property type="entry name" value="Protein of unknown function DUF192"/>
    <property type="match status" value="1"/>
</dbReference>
<evidence type="ECO:0000313" key="2">
    <source>
        <dbReference type="Proteomes" id="UP001153642"/>
    </source>
</evidence>
<keyword evidence="2" id="KW-1185">Reference proteome</keyword>
<comment type="caution">
    <text evidence="1">The sequence shown here is derived from an EMBL/GenBank/DDBJ whole genome shotgun (WGS) entry which is preliminary data.</text>
</comment>
<sequence>MINFLFRVLLVLIFLCLTLISCESNTKKEVKTETVSFKKEGELSIYKGDSLSVKKIDIEIADNEYERQTGLMYRPSMKKDRGMLFIFEDEEPRYFYMKNTEIPLDIIYIDADKKIVSLVKNAHPMNEASLPSNFPAKYVLELNGGMTDELKIEKGDRINYKETK</sequence>
<proteinExistence type="predicted"/>
<name>A0ABT6FMB7_9FLAO</name>
<dbReference type="Pfam" id="PF02643">
    <property type="entry name" value="DUF192"/>
    <property type="match status" value="1"/>
</dbReference>
<reference evidence="1" key="1">
    <citation type="submission" date="2022-11" db="EMBL/GenBank/DDBJ databases">
        <title>High-quality draft genome sequence of Galbibacter sp. strain CMA-7.</title>
        <authorList>
            <person name="Wei L."/>
            <person name="Dong C."/>
            <person name="Shao Z."/>
        </authorList>
    </citation>
    <scope>NUCLEOTIDE SEQUENCE</scope>
    <source>
        <strain evidence="1">CMA-7</strain>
    </source>
</reference>
<dbReference type="PROSITE" id="PS51257">
    <property type="entry name" value="PROKAR_LIPOPROTEIN"/>
    <property type="match status" value="1"/>
</dbReference>
<gene>
    <name evidence="1" type="ORF">OSR52_00910</name>
</gene>
<dbReference type="PANTHER" id="PTHR37953">
    <property type="entry name" value="UPF0127 PROTEIN MJ1496"/>
    <property type="match status" value="1"/>
</dbReference>
<dbReference type="InterPro" id="IPR038695">
    <property type="entry name" value="Saro_0823-like_sf"/>
</dbReference>
<dbReference type="InterPro" id="IPR003795">
    <property type="entry name" value="DUF192"/>
</dbReference>